<evidence type="ECO:0000259" key="4">
    <source>
        <dbReference type="Pfam" id="PF24281"/>
    </source>
</evidence>
<name>A0A238VLI8_HALVU</name>
<evidence type="ECO:0000256" key="1">
    <source>
        <dbReference type="ARBA" id="ARBA00023015"/>
    </source>
</evidence>
<keyword evidence="1" id="KW-0805">Transcription regulation</keyword>
<protein>
    <submittedName>
        <fullName evidence="5">HTH DNA binding domain-containing protein</fullName>
    </submittedName>
</protein>
<dbReference type="AlphaFoldDB" id="A0A238VLI8"/>
<dbReference type="RefSeq" id="WP_089383882.1">
    <property type="nucleotide sequence ID" value="NZ_FZNQ01000003.1"/>
</dbReference>
<evidence type="ECO:0000256" key="2">
    <source>
        <dbReference type="ARBA" id="ARBA00023163"/>
    </source>
</evidence>
<dbReference type="InterPro" id="IPR056529">
    <property type="entry name" value="HVO_2928_N"/>
</dbReference>
<dbReference type="OrthoDB" id="198846at2157"/>
<evidence type="ECO:0000313" key="5">
    <source>
        <dbReference type="EMBL" id="SNR35068.1"/>
    </source>
</evidence>
<dbReference type="Pfam" id="PF24281">
    <property type="entry name" value="HVO_2928_N"/>
    <property type="match status" value="1"/>
</dbReference>
<feature type="domain" description="HTH bat-type" evidence="3">
    <location>
        <begin position="182"/>
        <end position="233"/>
    </location>
</feature>
<dbReference type="InterPro" id="IPR007050">
    <property type="entry name" value="HTH_bacterioopsin"/>
</dbReference>
<sequence length="250" mass="27830">MRELIFELNYQSGWNPVADTLVEYSDATIRSLSCHVTSDNLWRVDHILGSPDALNAVETAYKTSDYFPDCLVTEDCEATSETQVLDRTEESLVIYCVWERSDICTSVPHLALEHFGEGLLFETRQEENRHVWRIILPGNEPIGSFADALRAEIDDIGGMELLRLTDHKPGAGGSATQASDDLSTEQRQALHAAVAHGYYETPRQIELTDLANELSIPQSTLSYRLQRAEAHLATNFVAADSSLDSLSTNQ</sequence>
<organism evidence="5 6">
    <name type="scientific">Halorubrum vacuolatum</name>
    <name type="common">Natronobacterium vacuolatum</name>
    <dbReference type="NCBI Taxonomy" id="63740"/>
    <lineage>
        <taxon>Archaea</taxon>
        <taxon>Methanobacteriati</taxon>
        <taxon>Methanobacteriota</taxon>
        <taxon>Stenosarchaea group</taxon>
        <taxon>Halobacteria</taxon>
        <taxon>Halobacteriales</taxon>
        <taxon>Haloferacaceae</taxon>
        <taxon>Halorubrum</taxon>
    </lineage>
</organism>
<reference evidence="5 6" key="1">
    <citation type="submission" date="2017-06" db="EMBL/GenBank/DDBJ databases">
        <authorList>
            <person name="Kim H.J."/>
            <person name="Triplett B.A."/>
        </authorList>
    </citation>
    <scope>NUCLEOTIDE SEQUENCE [LARGE SCALE GENOMIC DNA]</scope>
    <source>
        <strain evidence="5 6">DSM 8800</strain>
    </source>
</reference>
<dbReference type="Pfam" id="PF04967">
    <property type="entry name" value="HTH_10"/>
    <property type="match status" value="1"/>
</dbReference>
<feature type="domain" description="HVO-2928 N-terminal" evidence="4">
    <location>
        <begin position="3"/>
        <end position="167"/>
    </location>
</feature>
<evidence type="ECO:0000313" key="6">
    <source>
        <dbReference type="Proteomes" id="UP000198397"/>
    </source>
</evidence>
<dbReference type="EMBL" id="FZNQ01000003">
    <property type="protein sequence ID" value="SNR35068.1"/>
    <property type="molecule type" value="Genomic_DNA"/>
</dbReference>
<keyword evidence="6" id="KW-1185">Reference proteome</keyword>
<proteinExistence type="predicted"/>
<accession>A0A238VLI8</accession>
<evidence type="ECO:0000259" key="3">
    <source>
        <dbReference type="Pfam" id="PF04967"/>
    </source>
</evidence>
<dbReference type="PANTHER" id="PTHR34236:SF1">
    <property type="entry name" value="DIMETHYL SULFOXIDE REDUCTASE TRANSCRIPTIONAL ACTIVATOR"/>
    <property type="match status" value="1"/>
</dbReference>
<keyword evidence="2" id="KW-0804">Transcription</keyword>
<dbReference type="Proteomes" id="UP000198397">
    <property type="component" value="Unassembled WGS sequence"/>
</dbReference>
<gene>
    <name evidence="5" type="ORF">SAMN06264855_10378</name>
</gene>
<dbReference type="PANTHER" id="PTHR34236">
    <property type="entry name" value="DIMETHYL SULFOXIDE REDUCTASE TRANSCRIPTIONAL ACTIVATOR"/>
    <property type="match status" value="1"/>
</dbReference>